<feature type="chain" id="PRO_5004212274" evidence="7">
    <location>
        <begin position="24"/>
        <end position="322"/>
    </location>
</feature>
<dbReference type="PANTHER" id="PTHR47637:SF1">
    <property type="entry name" value="CHAPERONE SURA"/>
    <property type="match status" value="1"/>
</dbReference>
<keyword evidence="4" id="KW-0143">Chaperone</keyword>
<dbReference type="EMBL" id="CP000252">
    <property type="protein sequence ID" value="ABC76771.1"/>
    <property type="molecule type" value="Genomic_DNA"/>
</dbReference>
<accession>Q2LRQ8</accession>
<evidence type="ECO:0000256" key="5">
    <source>
        <dbReference type="ARBA" id="ARBA00023235"/>
    </source>
</evidence>
<dbReference type="SUPFAM" id="SSF54534">
    <property type="entry name" value="FKBP-like"/>
    <property type="match status" value="1"/>
</dbReference>
<dbReference type="InterPro" id="IPR046357">
    <property type="entry name" value="PPIase_dom_sf"/>
</dbReference>
<dbReference type="PROSITE" id="PS50198">
    <property type="entry name" value="PPIC_PPIASE_2"/>
    <property type="match status" value="1"/>
</dbReference>
<dbReference type="OrthoDB" id="14196at2"/>
<dbReference type="STRING" id="56780.SYN_02487"/>
<dbReference type="eggNOG" id="COG0760">
    <property type="taxonomic scope" value="Bacteria"/>
</dbReference>
<keyword evidence="2" id="KW-0574">Periplasm</keyword>
<dbReference type="EC" id="5.2.1.8" evidence="9"/>
<dbReference type="InterPro" id="IPR027304">
    <property type="entry name" value="Trigger_fact/SurA_dom_sf"/>
</dbReference>
<dbReference type="Pfam" id="PF00639">
    <property type="entry name" value="Rotamase"/>
    <property type="match status" value="1"/>
</dbReference>
<feature type="signal peptide" evidence="7">
    <location>
        <begin position="1"/>
        <end position="23"/>
    </location>
</feature>
<dbReference type="GO" id="GO:0003755">
    <property type="term" value="F:peptidyl-prolyl cis-trans isomerase activity"/>
    <property type="evidence" value="ECO:0007669"/>
    <property type="project" value="UniProtKB-KW"/>
</dbReference>
<dbReference type="SUPFAM" id="SSF109998">
    <property type="entry name" value="Triger factor/SurA peptide-binding domain-like"/>
    <property type="match status" value="1"/>
</dbReference>
<evidence type="ECO:0000256" key="7">
    <source>
        <dbReference type="SAM" id="SignalP"/>
    </source>
</evidence>
<dbReference type="InterPro" id="IPR015391">
    <property type="entry name" value="SurA_N"/>
</dbReference>
<dbReference type="InParanoid" id="Q2LRQ8"/>
<keyword evidence="3 6" id="KW-0697">Rotamase</keyword>
<evidence type="ECO:0000313" key="9">
    <source>
        <dbReference type="EMBL" id="ABC76771.1"/>
    </source>
</evidence>
<evidence type="ECO:0000256" key="1">
    <source>
        <dbReference type="ARBA" id="ARBA00022729"/>
    </source>
</evidence>
<dbReference type="Proteomes" id="UP000001933">
    <property type="component" value="Chromosome"/>
</dbReference>
<dbReference type="PANTHER" id="PTHR47637">
    <property type="entry name" value="CHAPERONE SURA"/>
    <property type="match status" value="1"/>
</dbReference>
<evidence type="ECO:0000256" key="3">
    <source>
        <dbReference type="ARBA" id="ARBA00023110"/>
    </source>
</evidence>
<dbReference type="RefSeq" id="WP_011416804.1">
    <property type="nucleotide sequence ID" value="NC_007759.1"/>
</dbReference>
<keyword evidence="10" id="KW-1185">Reference proteome</keyword>
<feature type="domain" description="PpiC" evidence="8">
    <location>
        <begin position="175"/>
        <end position="276"/>
    </location>
</feature>
<evidence type="ECO:0000313" key="10">
    <source>
        <dbReference type="Proteomes" id="UP000001933"/>
    </source>
</evidence>
<dbReference type="KEGG" id="sat:SYN_02487"/>
<gene>
    <name evidence="9" type="ORF">SYN_02487</name>
</gene>
<keyword evidence="1 7" id="KW-0732">Signal</keyword>
<dbReference type="Pfam" id="PF09312">
    <property type="entry name" value="SurA_N"/>
    <property type="match status" value="1"/>
</dbReference>
<sequence>MKKLQIFTFLLLSVLMATLQARAEIVDRIVAFVNDEIITLHELNTAFEPYRKKIDDSYKGTDKDRIMSETRLTLLNRMIDNLLIEQEAKKSAIAVSDEEVMASIRDNLARRKTTMDAFQQSLAREGTNFEDYKKEMRDSMVRTRLLRREVRSKVTVNDEEIGEYYRLHREEYEGKDAVKLKHILLLFPGNMDENAKAKLQADAMEILKRLRMGESFDSLAARFSQGPAASDGGNVGFVEKGAMLPEVEKAAFSLDRDKISDLIESPVGFHIIKVIDRRGPGLKPIEEVRAEIKSRLEDGKIEKKFDSWISELRAKSLVEIKL</sequence>
<keyword evidence="5 6" id="KW-0413">Isomerase</keyword>
<proteinExistence type="predicted"/>
<name>Q2LRQ8_SYNAS</name>
<dbReference type="InterPro" id="IPR050280">
    <property type="entry name" value="OMP_Chaperone_SurA"/>
</dbReference>
<dbReference type="HOGENOM" id="CLU_034646_5_0_7"/>
<dbReference type="Gene3D" id="1.10.4030.10">
    <property type="entry name" value="Porin chaperone SurA, peptide-binding domain"/>
    <property type="match status" value="1"/>
</dbReference>
<evidence type="ECO:0000256" key="4">
    <source>
        <dbReference type="ARBA" id="ARBA00023186"/>
    </source>
</evidence>
<protein>
    <submittedName>
        <fullName evidence="9">Peptidyl-prolyl cis-trans isomerase</fullName>
        <ecNumber evidence="9">5.2.1.8</ecNumber>
    </submittedName>
</protein>
<dbReference type="AlphaFoldDB" id="Q2LRQ8"/>
<organism evidence="9 10">
    <name type="scientific">Syntrophus aciditrophicus (strain SB)</name>
    <dbReference type="NCBI Taxonomy" id="56780"/>
    <lineage>
        <taxon>Bacteria</taxon>
        <taxon>Pseudomonadati</taxon>
        <taxon>Thermodesulfobacteriota</taxon>
        <taxon>Syntrophia</taxon>
        <taxon>Syntrophales</taxon>
        <taxon>Syntrophaceae</taxon>
        <taxon>Syntrophus</taxon>
    </lineage>
</organism>
<evidence type="ECO:0000259" key="8">
    <source>
        <dbReference type="PROSITE" id="PS50198"/>
    </source>
</evidence>
<reference evidence="9 10" key="1">
    <citation type="journal article" date="2007" name="Proc. Natl. Acad. Sci. U.S.A.">
        <title>The genome of Syntrophus aciditrophicus: life at the thermodynamic limit of microbial growth.</title>
        <authorList>
            <person name="McInerney M.J."/>
            <person name="Rohlin L."/>
            <person name="Mouttaki H."/>
            <person name="Kim U."/>
            <person name="Krupp R.S."/>
            <person name="Rios-Hernandez L."/>
            <person name="Sieber J."/>
            <person name="Struchtemeyer C.G."/>
            <person name="Bhattacharyya A."/>
            <person name="Campbell J.W."/>
            <person name="Gunsalus R.P."/>
        </authorList>
    </citation>
    <scope>NUCLEOTIDE SEQUENCE [LARGE SCALE GENOMIC DNA]</scope>
    <source>
        <strain evidence="9 10">SB</strain>
    </source>
</reference>
<evidence type="ECO:0000256" key="6">
    <source>
        <dbReference type="PROSITE-ProRule" id="PRU00278"/>
    </source>
</evidence>
<evidence type="ECO:0000256" key="2">
    <source>
        <dbReference type="ARBA" id="ARBA00022764"/>
    </source>
</evidence>
<dbReference type="InterPro" id="IPR000297">
    <property type="entry name" value="PPIase_PpiC"/>
</dbReference>
<dbReference type="FunCoup" id="Q2LRQ8">
    <property type="interactions" value="127"/>
</dbReference>
<dbReference type="Gene3D" id="3.10.50.40">
    <property type="match status" value="1"/>
</dbReference>